<evidence type="ECO:0000256" key="2">
    <source>
        <dbReference type="ARBA" id="ARBA00008814"/>
    </source>
</evidence>
<gene>
    <name evidence="8" type="primary">fepB</name>
    <name evidence="8" type="ORF">I6G21_02840</name>
</gene>
<evidence type="ECO:0000313" key="8">
    <source>
        <dbReference type="EMBL" id="QPT54145.1"/>
    </source>
</evidence>
<evidence type="ECO:0000256" key="4">
    <source>
        <dbReference type="ARBA" id="ARBA00022729"/>
    </source>
</evidence>
<evidence type="ECO:0000256" key="1">
    <source>
        <dbReference type="ARBA" id="ARBA00004196"/>
    </source>
</evidence>
<evidence type="ECO:0000259" key="7">
    <source>
        <dbReference type="PROSITE" id="PS50983"/>
    </source>
</evidence>
<keyword evidence="3" id="KW-0813">Transport</keyword>
<feature type="signal peptide" evidence="6">
    <location>
        <begin position="1"/>
        <end position="26"/>
    </location>
</feature>
<evidence type="ECO:0000256" key="3">
    <source>
        <dbReference type="ARBA" id="ARBA00022448"/>
    </source>
</evidence>
<organism evidence="8 9">
    <name type="scientific">Rothia kristinae</name>
    <dbReference type="NCBI Taxonomy" id="37923"/>
    <lineage>
        <taxon>Bacteria</taxon>
        <taxon>Bacillati</taxon>
        <taxon>Actinomycetota</taxon>
        <taxon>Actinomycetes</taxon>
        <taxon>Micrococcales</taxon>
        <taxon>Micrococcaceae</taxon>
        <taxon>Rothia</taxon>
    </lineage>
</organism>
<evidence type="ECO:0000313" key="9">
    <source>
        <dbReference type="Proteomes" id="UP000594975"/>
    </source>
</evidence>
<dbReference type="InterPro" id="IPR002491">
    <property type="entry name" value="ABC_transptr_periplasmic_BD"/>
</dbReference>
<dbReference type="RefSeq" id="WP_165869979.1">
    <property type="nucleotide sequence ID" value="NZ_CP065738.1"/>
</dbReference>
<dbReference type="GeneID" id="61262296"/>
<keyword evidence="4 6" id="KW-0732">Signal</keyword>
<dbReference type="AlphaFoldDB" id="A0A7T3F9X2"/>
<dbReference type="PROSITE" id="PS51257">
    <property type="entry name" value="PROKAR_LIPOPROTEIN"/>
    <property type="match status" value="1"/>
</dbReference>
<dbReference type="FunFam" id="3.40.50.1980:FF:000009">
    <property type="entry name" value="Iron-enterobactin transporter periplasmic binding protein"/>
    <property type="match status" value="1"/>
</dbReference>
<protein>
    <submittedName>
        <fullName evidence="8">Fe2+-enterobactin ABC transporter substrate-binding protein</fullName>
    </submittedName>
</protein>
<evidence type="ECO:0000256" key="6">
    <source>
        <dbReference type="SAM" id="SignalP"/>
    </source>
</evidence>
<dbReference type="PANTHER" id="PTHR30532">
    <property type="entry name" value="IRON III DICITRATE-BINDING PERIPLASMIC PROTEIN"/>
    <property type="match status" value="1"/>
</dbReference>
<reference evidence="8 9" key="1">
    <citation type="submission" date="2020-12" db="EMBL/GenBank/DDBJ databases">
        <title>FDA dAtabase for Regulatory Grade micrObial Sequences (FDA-ARGOS): Supporting development and validation of Infectious Disease Dx tests.</title>
        <authorList>
            <person name="Sproer C."/>
            <person name="Gronow S."/>
            <person name="Severitt S."/>
            <person name="Schroder I."/>
            <person name="Tallon L."/>
            <person name="Sadzewicz L."/>
            <person name="Zhao X."/>
            <person name="Boylan J."/>
            <person name="Ott S."/>
            <person name="Bowen H."/>
            <person name="Vavikolanu K."/>
            <person name="Mehta A."/>
            <person name="Aluvathingal J."/>
            <person name="Nadendla S."/>
            <person name="Lowell S."/>
            <person name="Myers T."/>
            <person name="Yan Y."/>
            <person name="Sichtig H."/>
        </authorList>
    </citation>
    <scope>NUCLEOTIDE SEQUENCE [LARGE SCALE GENOMIC DNA]</scope>
    <source>
        <strain evidence="8 9">FDAARGOS_864</strain>
    </source>
</reference>
<dbReference type="GO" id="GO:0030288">
    <property type="term" value="C:outer membrane-bounded periplasmic space"/>
    <property type="evidence" value="ECO:0007669"/>
    <property type="project" value="TreeGrafter"/>
</dbReference>
<dbReference type="Gene3D" id="3.40.50.1980">
    <property type="entry name" value="Nitrogenase molybdenum iron protein domain"/>
    <property type="match status" value="2"/>
</dbReference>
<feature type="domain" description="Fe/B12 periplasmic-binding" evidence="7">
    <location>
        <begin position="71"/>
        <end position="350"/>
    </location>
</feature>
<dbReference type="Pfam" id="PF01497">
    <property type="entry name" value="Peripla_BP_2"/>
    <property type="match status" value="1"/>
</dbReference>
<evidence type="ECO:0000256" key="5">
    <source>
        <dbReference type="SAM" id="MobiDB-lite"/>
    </source>
</evidence>
<feature type="chain" id="PRO_5032763736" evidence="6">
    <location>
        <begin position="27"/>
        <end position="350"/>
    </location>
</feature>
<feature type="region of interest" description="Disordered" evidence="5">
    <location>
        <begin position="33"/>
        <end position="69"/>
    </location>
</feature>
<dbReference type="InterPro" id="IPR051313">
    <property type="entry name" value="Bact_iron-sidero_bind"/>
</dbReference>
<accession>A0A7T3F9X2</accession>
<dbReference type="SUPFAM" id="SSF53807">
    <property type="entry name" value="Helical backbone' metal receptor"/>
    <property type="match status" value="1"/>
</dbReference>
<dbReference type="NCBIfam" id="NF008200">
    <property type="entry name" value="PRK10957.1"/>
    <property type="match status" value="1"/>
</dbReference>
<name>A0A7T3F9X2_9MICC</name>
<dbReference type="GO" id="GO:1901678">
    <property type="term" value="P:iron coordination entity transport"/>
    <property type="evidence" value="ECO:0007669"/>
    <property type="project" value="UniProtKB-ARBA"/>
</dbReference>
<dbReference type="PROSITE" id="PS50983">
    <property type="entry name" value="FE_B12_PBP"/>
    <property type="match status" value="1"/>
</dbReference>
<dbReference type="Proteomes" id="UP000594975">
    <property type="component" value="Chromosome"/>
</dbReference>
<dbReference type="PANTHER" id="PTHR30532:SF24">
    <property type="entry name" value="FERRIC ENTEROBACTIN-BINDING PERIPLASMIC PROTEIN FEPB"/>
    <property type="match status" value="1"/>
</dbReference>
<feature type="compositionally biased region" description="Low complexity" evidence="5">
    <location>
        <begin position="40"/>
        <end position="50"/>
    </location>
</feature>
<dbReference type="KEGG" id="rkr:I6G21_02840"/>
<dbReference type="EMBL" id="CP065738">
    <property type="protein sequence ID" value="QPT54145.1"/>
    <property type="molecule type" value="Genomic_DNA"/>
</dbReference>
<proteinExistence type="inferred from homology"/>
<sequence length="350" mass="37412">MTPTKTPLRRLLAALIFALCGVFALSACGSGDGSSEDSSDSASASASSGDWPRTIKDDNGDEVTIDSQPKSIVSTSVTLTGPLLAADAPVKATGITQANTPVSDDKGFFTQWGDVAEQRGVKALSGITTKPEEVAAENPDLIIVSKTGQDSAMEQLDQLKEIGAPVFVVDYADKDWQDVTEKLGEVTGHEQQAEDVVKKYEDKLAEVKDAIELPEQPTTALNYNPSRDGSGSKANIWTDKSAQGRMLKELGFELTTVPDDAKSGSSQMGGQREDIVPVDSENLSKAITGKTAVIFNADEKKVQAFEKDQLVADTDAVKDSRVYAMGLDSFRLDYYSAGNVLDVIEKEFGK</sequence>
<comment type="similarity">
    <text evidence="2">Belongs to the bacterial solute-binding protein 8 family.</text>
</comment>
<comment type="subcellular location">
    <subcellularLocation>
        <location evidence="1">Cell envelope</location>
    </subcellularLocation>
</comment>